<dbReference type="Pfam" id="PF04297">
    <property type="entry name" value="UPF0122"/>
    <property type="match status" value="1"/>
</dbReference>
<dbReference type="CDD" id="cd06171">
    <property type="entry name" value="Sigma70_r4"/>
    <property type="match status" value="1"/>
</dbReference>
<comment type="similarity">
    <text evidence="1 3">Belongs to the UPF0122 family.</text>
</comment>
<sequence length="119" mass="13977">MLDKVLRMGFLYDFYGALLTEKQRQCLEMHYLSDLSLAEMAEQLGVTRQAVHDILRRAEQLLDEYETKLKLFERFQHEQQTISQVYGLISSLSDEVKQLEPVNRSLHILELLLDYGKEA</sequence>
<keyword evidence="6" id="KW-1185">Reference proteome</keyword>
<dbReference type="InterPro" id="IPR036388">
    <property type="entry name" value="WH-like_DNA-bd_sf"/>
</dbReference>
<dbReference type="NCBIfam" id="NF045758">
    <property type="entry name" value="YlxM"/>
    <property type="match status" value="1"/>
</dbReference>
<dbReference type="Proteomes" id="UP000322917">
    <property type="component" value="Unassembled WGS sequence"/>
</dbReference>
<dbReference type="PANTHER" id="PTHR40083:SF1">
    <property type="entry name" value="UPF0122 PROTEIN YLXM"/>
    <property type="match status" value="1"/>
</dbReference>
<reference evidence="5 6" key="1">
    <citation type="submission" date="2016-11" db="EMBL/GenBank/DDBJ databases">
        <authorList>
            <person name="Varghese N."/>
            <person name="Submissions S."/>
        </authorList>
    </citation>
    <scope>NUCLEOTIDE SEQUENCE [LARGE SCALE GENOMIC DNA]</scope>
    <source>
        <strain evidence="5 6">DSM 15287</strain>
    </source>
</reference>
<evidence type="ECO:0000256" key="4">
    <source>
        <dbReference type="SAM" id="Coils"/>
    </source>
</evidence>
<evidence type="ECO:0000256" key="3">
    <source>
        <dbReference type="HAMAP-Rule" id="MF_00245"/>
    </source>
</evidence>
<dbReference type="HAMAP" id="MF_00245">
    <property type="entry name" value="UPF0122"/>
    <property type="match status" value="1"/>
</dbReference>
<comment type="function">
    <text evidence="2 3">Might take part in the signal recognition particle (SRP) pathway. This is inferred from the conservation of its genetic proximity to ftsY/ffh. May be a regulatory protein.</text>
</comment>
<evidence type="ECO:0000313" key="5">
    <source>
        <dbReference type="EMBL" id="SHI65329.1"/>
    </source>
</evidence>
<evidence type="ECO:0000256" key="1">
    <source>
        <dbReference type="ARBA" id="ARBA00008720"/>
    </source>
</evidence>
<protein>
    <recommendedName>
        <fullName evidence="3">UPF0122 protein SAMN02745170_00764</fullName>
    </recommendedName>
</protein>
<dbReference type="InterPro" id="IPR007394">
    <property type="entry name" value="UPF0122"/>
</dbReference>
<organism evidence="5 6">
    <name type="scientific">Propionispora hippei DSM 15287</name>
    <dbReference type="NCBI Taxonomy" id="1123003"/>
    <lineage>
        <taxon>Bacteria</taxon>
        <taxon>Bacillati</taxon>
        <taxon>Bacillota</taxon>
        <taxon>Negativicutes</taxon>
        <taxon>Selenomonadales</taxon>
        <taxon>Sporomusaceae</taxon>
        <taxon>Propionispora</taxon>
    </lineage>
</organism>
<dbReference type="PANTHER" id="PTHR40083">
    <property type="entry name" value="UPF0122 PROTEIN CBO2450/CLC_2298"/>
    <property type="match status" value="1"/>
</dbReference>
<dbReference type="EMBL" id="FQZD01000006">
    <property type="protein sequence ID" value="SHI65329.1"/>
    <property type="molecule type" value="Genomic_DNA"/>
</dbReference>
<dbReference type="Gene3D" id="1.10.10.10">
    <property type="entry name" value="Winged helix-like DNA-binding domain superfamily/Winged helix DNA-binding domain"/>
    <property type="match status" value="1"/>
</dbReference>
<dbReference type="RefSeq" id="WP_223191592.1">
    <property type="nucleotide sequence ID" value="NZ_FQZD01000006.1"/>
</dbReference>
<dbReference type="AlphaFoldDB" id="A0A1M6CWJ2"/>
<evidence type="ECO:0000256" key="2">
    <source>
        <dbReference type="ARBA" id="ARBA00024764"/>
    </source>
</evidence>
<keyword evidence="4" id="KW-0175">Coiled coil</keyword>
<evidence type="ECO:0000313" key="6">
    <source>
        <dbReference type="Proteomes" id="UP000322917"/>
    </source>
</evidence>
<name>A0A1M6CWJ2_9FIRM</name>
<gene>
    <name evidence="5" type="ORF">SAMN02745170_00764</name>
</gene>
<dbReference type="SUPFAM" id="SSF88659">
    <property type="entry name" value="Sigma3 and sigma4 domains of RNA polymerase sigma factors"/>
    <property type="match status" value="1"/>
</dbReference>
<proteinExistence type="inferred from homology"/>
<accession>A0A1M6CWJ2</accession>
<dbReference type="InterPro" id="IPR013324">
    <property type="entry name" value="RNA_pol_sigma_r3/r4-like"/>
</dbReference>
<dbReference type="InterPro" id="IPR054831">
    <property type="entry name" value="UPF0122_fam_protein"/>
</dbReference>
<feature type="coiled-coil region" evidence="4">
    <location>
        <begin position="48"/>
        <end position="75"/>
    </location>
</feature>